<feature type="domain" description="Zinc-ribbon" evidence="2">
    <location>
        <begin position="257"/>
        <end position="278"/>
    </location>
</feature>
<keyword evidence="1" id="KW-1133">Transmembrane helix</keyword>
<accession>A0A9Y1BR46</accession>
<feature type="transmembrane region" description="Helical" evidence="1">
    <location>
        <begin position="120"/>
        <end position="145"/>
    </location>
</feature>
<evidence type="ECO:0000256" key="1">
    <source>
        <dbReference type="SAM" id="Phobius"/>
    </source>
</evidence>
<feature type="transmembrane region" description="Helical" evidence="1">
    <location>
        <begin position="49"/>
        <end position="74"/>
    </location>
</feature>
<dbReference type="AlphaFoldDB" id="A0A9Y1BR46"/>
<protein>
    <submittedName>
        <fullName evidence="3">Zinc ribbon domain-containing protein</fullName>
    </submittedName>
</protein>
<dbReference type="EMBL" id="CP084167">
    <property type="protein sequence ID" value="UJG43658.1"/>
    <property type="molecule type" value="Genomic_DNA"/>
</dbReference>
<dbReference type="InterPro" id="IPR026870">
    <property type="entry name" value="Zinc_ribbon_dom"/>
</dbReference>
<name>A0A9Y1BR46_9ARCH</name>
<gene>
    <name evidence="3" type="ORF">K9W46_00400</name>
</gene>
<keyword evidence="1" id="KW-0812">Transmembrane</keyword>
<feature type="transmembrane region" description="Helical" evidence="1">
    <location>
        <begin position="195"/>
        <end position="219"/>
    </location>
</feature>
<dbReference type="Proteomes" id="UP001200513">
    <property type="component" value="Chromosome"/>
</dbReference>
<reference evidence="3" key="1">
    <citation type="journal article" date="2022" name="Nat. Microbiol.">
        <title>Unique mobile elements and scalable gene flow at the prokaryote-eukaryote boundary revealed by circularized Asgard archaea genomes.</title>
        <authorList>
            <person name="Wu F."/>
            <person name="Speth D.R."/>
            <person name="Philosof A."/>
            <person name="Cremiere A."/>
            <person name="Narayanan A."/>
            <person name="Barco R.A."/>
            <person name="Connon S.A."/>
            <person name="Amend J.P."/>
            <person name="Antoshechkin I.A."/>
            <person name="Orphan V.J."/>
        </authorList>
    </citation>
    <scope>NUCLEOTIDE SEQUENCE</scope>
    <source>
        <strain evidence="3">PR6</strain>
    </source>
</reference>
<sequence length="280" mass="32845">MENEKNVVREIKLGFRYIGISFLVILIVSYVFFFIELSYIRNSTNYEYLWINALGAILSSLLTLPLYFSFLYLNRSIEKIEKSKESFMFGLFTILAIILTLFNIGLFLSQFLIMYSEFLIIFYLIFYILLLICIIFLNIFFVLSINKMNQGMEYRVVIWPIFIYVIIKIMSLIIDIVISILNILHISPVTIYTNIFYSIFQFLALIIKLLFIISMFFVANNAQISSLHKVPQYTSYSYSRPLYETKTTSKLKDKSEFCPYCGTKNSPDSKFCINCGKKID</sequence>
<evidence type="ECO:0000313" key="3">
    <source>
        <dbReference type="EMBL" id="UJG43658.1"/>
    </source>
</evidence>
<organism evidence="3">
    <name type="scientific">Candidatus Heimdallarchaeum endolithica</name>
    <dbReference type="NCBI Taxonomy" id="2876572"/>
    <lineage>
        <taxon>Archaea</taxon>
        <taxon>Promethearchaeati</taxon>
        <taxon>Candidatus Heimdallarchaeota</taxon>
        <taxon>Candidatus Heimdallarchaeia (ex Rinke et al. 2021) (nom. nud.)</taxon>
        <taxon>Candidatus Heimdallarchaeales</taxon>
        <taxon>Candidatus Heimdallarchaeaceae</taxon>
        <taxon>Candidatus Heimdallarchaeum</taxon>
    </lineage>
</organism>
<feature type="transmembrane region" description="Helical" evidence="1">
    <location>
        <begin position="86"/>
        <end position="108"/>
    </location>
</feature>
<evidence type="ECO:0000259" key="2">
    <source>
        <dbReference type="Pfam" id="PF13240"/>
    </source>
</evidence>
<proteinExistence type="predicted"/>
<feature type="transmembrane region" description="Helical" evidence="1">
    <location>
        <begin position="15"/>
        <end position="37"/>
    </location>
</feature>
<dbReference type="Pfam" id="PF13240">
    <property type="entry name" value="Zn_Ribbon_1"/>
    <property type="match status" value="1"/>
</dbReference>
<keyword evidence="1" id="KW-0472">Membrane</keyword>
<feature type="transmembrane region" description="Helical" evidence="1">
    <location>
        <begin position="157"/>
        <end position="183"/>
    </location>
</feature>